<dbReference type="EMBL" id="UINC01049264">
    <property type="protein sequence ID" value="SVB60831.1"/>
    <property type="molecule type" value="Genomic_DNA"/>
</dbReference>
<evidence type="ECO:0000313" key="1">
    <source>
        <dbReference type="EMBL" id="SVB60831.1"/>
    </source>
</evidence>
<dbReference type="AlphaFoldDB" id="A0A382FFS3"/>
<proteinExistence type="predicted"/>
<sequence length="227" mass="26112">MALLLLTGLGSAALSQQAPEFTGVWMQDRARSGRWPAELPYTNAGQTAVSTFEENYRENPFDPGRFCVFQGMPVTMFITAYWTEFIQRPERMTIIFEISKPPRRIYTDGRGHPDDLYPTKNGHSIGQWEDNTLVVETVGLVAREGPVPGSEQQRIVERIRLEKDDIQGSVLVDELTIHDPIIFAEPVTITLYYTPWPDEDLLEYECNDGPWQDYLRELKEQRDRADK</sequence>
<accession>A0A382FFS3</accession>
<reference evidence="1" key="1">
    <citation type="submission" date="2018-05" db="EMBL/GenBank/DDBJ databases">
        <authorList>
            <person name="Lanie J.A."/>
            <person name="Ng W.-L."/>
            <person name="Kazmierczak K.M."/>
            <person name="Andrzejewski T.M."/>
            <person name="Davidsen T.M."/>
            <person name="Wayne K.J."/>
            <person name="Tettelin H."/>
            <person name="Glass J.I."/>
            <person name="Rusch D."/>
            <person name="Podicherti R."/>
            <person name="Tsui H.-C.T."/>
            <person name="Winkler M.E."/>
        </authorList>
    </citation>
    <scope>NUCLEOTIDE SEQUENCE</scope>
</reference>
<organism evidence="1">
    <name type="scientific">marine metagenome</name>
    <dbReference type="NCBI Taxonomy" id="408172"/>
    <lineage>
        <taxon>unclassified sequences</taxon>
        <taxon>metagenomes</taxon>
        <taxon>ecological metagenomes</taxon>
    </lineage>
</organism>
<gene>
    <name evidence="1" type="ORF">METZ01_LOCUS213685</name>
</gene>
<name>A0A382FFS3_9ZZZZ</name>
<protein>
    <submittedName>
        <fullName evidence="1">Uncharacterized protein</fullName>
    </submittedName>
</protein>